<dbReference type="GO" id="GO:0006355">
    <property type="term" value="P:regulation of DNA-templated transcription"/>
    <property type="evidence" value="ECO:0007669"/>
    <property type="project" value="InterPro"/>
</dbReference>
<protein>
    <recommendedName>
        <fullName evidence="12">GATA-type domain-containing protein</fullName>
    </recommendedName>
</protein>
<dbReference type="GO" id="GO:0008270">
    <property type="term" value="F:zinc ion binding"/>
    <property type="evidence" value="ECO:0007669"/>
    <property type="project" value="UniProtKB-KW"/>
</dbReference>
<keyword evidence="9" id="KW-0539">Nucleus</keyword>
<evidence type="ECO:0000256" key="3">
    <source>
        <dbReference type="ARBA" id="ARBA00022771"/>
    </source>
</evidence>
<feature type="domain" description="GATA-type" evidence="12">
    <location>
        <begin position="155"/>
        <end position="188"/>
    </location>
</feature>
<dbReference type="AlphaFoldDB" id="A0A7J6F996"/>
<dbReference type="GO" id="GO:0043565">
    <property type="term" value="F:sequence-specific DNA binding"/>
    <property type="evidence" value="ECO:0007669"/>
    <property type="project" value="InterPro"/>
</dbReference>
<dbReference type="FunFam" id="3.30.50.10:FF:000018">
    <property type="entry name" value="GATA transcription factor"/>
    <property type="match status" value="1"/>
</dbReference>
<evidence type="ECO:0000313" key="14">
    <source>
        <dbReference type="Proteomes" id="UP000583929"/>
    </source>
</evidence>
<keyword evidence="2" id="KW-0479">Metal-binding</keyword>
<dbReference type="SUPFAM" id="SSF57716">
    <property type="entry name" value="Glucocorticoid receptor-like (DNA-binding domain)"/>
    <property type="match status" value="1"/>
</dbReference>
<dbReference type="GO" id="GO:0005634">
    <property type="term" value="C:nucleus"/>
    <property type="evidence" value="ECO:0007669"/>
    <property type="project" value="TreeGrafter"/>
</dbReference>
<dbReference type="GO" id="GO:0030154">
    <property type="term" value="P:cell differentiation"/>
    <property type="evidence" value="ECO:0007669"/>
    <property type="project" value="TreeGrafter"/>
</dbReference>
<keyword evidence="14" id="KW-1185">Reference proteome</keyword>
<evidence type="ECO:0000256" key="8">
    <source>
        <dbReference type="ARBA" id="ARBA00023163"/>
    </source>
</evidence>
<evidence type="ECO:0000259" key="12">
    <source>
        <dbReference type="PROSITE" id="PS50114"/>
    </source>
</evidence>
<keyword evidence="4" id="KW-0862">Zinc</keyword>
<keyword evidence="6" id="KW-0238">DNA-binding</keyword>
<comment type="similarity">
    <text evidence="1">Belongs to the type IV zinc-finger family. Class A subfamily.</text>
</comment>
<evidence type="ECO:0000256" key="7">
    <source>
        <dbReference type="ARBA" id="ARBA00023159"/>
    </source>
</evidence>
<dbReference type="InterPro" id="IPR013088">
    <property type="entry name" value="Znf_NHR/GATA"/>
</dbReference>
<evidence type="ECO:0000256" key="10">
    <source>
        <dbReference type="PROSITE-ProRule" id="PRU00094"/>
    </source>
</evidence>
<keyword evidence="8" id="KW-0804">Transcription</keyword>
<feature type="compositionally biased region" description="Low complexity" evidence="11">
    <location>
        <begin position="58"/>
        <end position="74"/>
    </location>
</feature>
<feature type="region of interest" description="Disordered" evidence="11">
    <location>
        <begin position="46"/>
        <end position="94"/>
    </location>
</feature>
<dbReference type="SMART" id="SM00401">
    <property type="entry name" value="ZnF_GATA"/>
    <property type="match status" value="1"/>
</dbReference>
<name>A0A7J6F996_CANSA</name>
<dbReference type="PROSITE" id="PS00344">
    <property type="entry name" value="GATA_ZN_FINGER_1"/>
    <property type="match status" value="1"/>
</dbReference>
<keyword evidence="3 10" id="KW-0863">Zinc-finger</keyword>
<dbReference type="Proteomes" id="UP000583929">
    <property type="component" value="Unassembled WGS sequence"/>
</dbReference>
<keyword evidence="5" id="KW-0805">Transcription regulation</keyword>
<dbReference type="CDD" id="cd00202">
    <property type="entry name" value="ZnF_GATA"/>
    <property type="match status" value="1"/>
</dbReference>
<dbReference type="Pfam" id="PF00320">
    <property type="entry name" value="GATA"/>
    <property type="match status" value="1"/>
</dbReference>
<evidence type="ECO:0000256" key="5">
    <source>
        <dbReference type="ARBA" id="ARBA00023015"/>
    </source>
</evidence>
<gene>
    <name evidence="13" type="ORF">G4B88_026751</name>
</gene>
<dbReference type="PANTHER" id="PTHR45658">
    <property type="entry name" value="GATA TRANSCRIPTION FACTOR"/>
    <property type="match status" value="1"/>
</dbReference>
<evidence type="ECO:0000256" key="4">
    <source>
        <dbReference type="ARBA" id="ARBA00022833"/>
    </source>
</evidence>
<evidence type="ECO:0000256" key="9">
    <source>
        <dbReference type="ARBA" id="ARBA00023242"/>
    </source>
</evidence>
<evidence type="ECO:0000256" key="2">
    <source>
        <dbReference type="ARBA" id="ARBA00022723"/>
    </source>
</evidence>
<reference evidence="13 14" key="1">
    <citation type="journal article" date="2020" name="bioRxiv">
        <title>Sequence and annotation of 42 cannabis genomes reveals extensive copy number variation in cannabinoid synthesis and pathogen resistance genes.</title>
        <authorList>
            <person name="Mckernan K.J."/>
            <person name="Helbert Y."/>
            <person name="Kane L.T."/>
            <person name="Ebling H."/>
            <person name="Zhang L."/>
            <person name="Liu B."/>
            <person name="Eaton Z."/>
            <person name="Mclaughlin S."/>
            <person name="Kingan S."/>
            <person name="Baybayan P."/>
            <person name="Concepcion G."/>
            <person name="Jordan M."/>
            <person name="Riva A."/>
            <person name="Barbazuk W."/>
            <person name="Harkins T."/>
        </authorList>
    </citation>
    <scope>NUCLEOTIDE SEQUENCE [LARGE SCALE GENOMIC DNA]</scope>
    <source>
        <strain evidence="14">cv. Jamaican Lion 4</strain>
        <tissue evidence="13">Leaf</tissue>
    </source>
</reference>
<organism evidence="13 14">
    <name type="scientific">Cannabis sativa</name>
    <name type="common">Hemp</name>
    <name type="synonym">Marijuana</name>
    <dbReference type="NCBI Taxonomy" id="3483"/>
    <lineage>
        <taxon>Eukaryota</taxon>
        <taxon>Viridiplantae</taxon>
        <taxon>Streptophyta</taxon>
        <taxon>Embryophyta</taxon>
        <taxon>Tracheophyta</taxon>
        <taxon>Spermatophyta</taxon>
        <taxon>Magnoliopsida</taxon>
        <taxon>eudicotyledons</taxon>
        <taxon>Gunneridae</taxon>
        <taxon>Pentapetalae</taxon>
        <taxon>rosids</taxon>
        <taxon>fabids</taxon>
        <taxon>Rosales</taxon>
        <taxon>Cannabaceae</taxon>
        <taxon>Cannabis</taxon>
    </lineage>
</organism>
<sequence length="238" mass="26450">MYIFIEQEEELEWISNKDSFPAVEFLPDILSDHPYGGAGVKPNLHSPVSVLEGEEGSHSSSSSSNDSSVSVLTSCFGGLKPPPRRARSKRRCRRRRGSYFDMSGEKLFLSIGNCHHSVKTEKKKKKRKKAMKKDNKTTMMTLMTSAAKMSGGIMGRKCQHCGAEKTPQWRAGPCGPKTLCNACGVRYKSGRLVPEYRPASSPSFSSDLHSNSHRKIIEMRKGKNVVGMMVENHNPIES</sequence>
<dbReference type="InterPro" id="IPR000679">
    <property type="entry name" value="Znf_GATA"/>
</dbReference>
<keyword evidence="7" id="KW-0010">Activator</keyword>
<dbReference type="PROSITE" id="PS50114">
    <property type="entry name" value="GATA_ZN_FINGER_2"/>
    <property type="match status" value="1"/>
</dbReference>
<accession>A0A7J6F996</accession>
<evidence type="ECO:0000256" key="1">
    <source>
        <dbReference type="ARBA" id="ARBA00005694"/>
    </source>
</evidence>
<dbReference type="PANTHER" id="PTHR45658:SF42">
    <property type="entry name" value="GATA TRANSCRIPTION FACTOR 1"/>
    <property type="match status" value="1"/>
</dbReference>
<comment type="caution">
    <text evidence="13">The sequence shown here is derived from an EMBL/GenBank/DDBJ whole genome shotgun (WGS) entry which is preliminary data.</text>
</comment>
<evidence type="ECO:0000256" key="11">
    <source>
        <dbReference type="SAM" id="MobiDB-lite"/>
    </source>
</evidence>
<evidence type="ECO:0000313" key="13">
    <source>
        <dbReference type="EMBL" id="KAF4367244.1"/>
    </source>
</evidence>
<dbReference type="Gene3D" id="3.30.50.10">
    <property type="entry name" value="Erythroid Transcription Factor GATA-1, subunit A"/>
    <property type="match status" value="1"/>
</dbReference>
<evidence type="ECO:0000256" key="6">
    <source>
        <dbReference type="ARBA" id="ARBA00023125"/>
    </source>
</evidence>
<feature type="compositionally biased region" description="Basic residues" evidence="11">
    <location>
        <begin position="82"/>
        <end position="94"/>
    </location>
</feature>
<dbReference type="EMBL" id="JAATIQ010000247">
    <property type="protein sequence ID" value="KAF4367244.1"/>
    <property type="molecule type" value="Genomic_DNA"/>
</dbReference>
<dbReference type="InterPro" id="IPR051140">
    <property type="entry name" value="GATA_TF"/>
</dbReference>
<proteinExistence type="inferred from homology"/>